<accession>A0A4Y9EQN4</accession>
<dbReference type="RefSeq" id="WP_135244303.1">
    <property type="nucleotide sequence ID" value="NZ_SIHO01000001.1"/>
</dbReference>
<reference evidence="9 10" key="1">
    <citation type="submission" date="2019-02" db="EMBL/GenBank/DDBJ databases">
        <title>Polymorphobacter sp. isolated from the lake at the Tibet of China.</title>
        <authorList>
            <person name="Li A."/>
        </authorList>
    </citation>
    <scope>NUCLEOTIDE SEQUENCE [LARGE SCALE GENOMIC DNA]</scope>
    <source>
        <strain evidence="9 10">DJ1R-1</strain>
    </source>
</reference>
<evidence type="ECO:0000256" key="8">
    <source>
        <dbReference type="RuleBase" id="RU363041"/>
    </source>
</evidence>
<feature type="transmembrane region" description="Helical" evidence="8">
    <location>
        <begin position="172"/>
        <end position="192"/>
    </location>
</feature>
<evidence type="ECO:0000256" key="7">
    <source>
        <dbReference type="ARBA" id="ARBA00023136"/>
    </source>
</evidence>
<keyword evidence="4 8" id="KW-1003">Cell membrane</keyword>
<feature type="transmembrane region" description="Helical" evidence="8">
    <location>
        <begin position="204"/>
        <end position="223"/>
    </location>
</feature>
<evidence type="ECO:0000256" key="1">
    <source>
        <dbReference type="ARBA" id="ARBA00004651"/>
    </source>
</evidence>
<evidence type="ECO:0000256" key="4">
    <source>
        <dbReference type="ARBA" id="ARBA00022475"/>
    </source>
</evidence>
<comment type="similarity">
    <text evidence="2 8">Belongs to the 4-toluene sulfonate uptake permease (TSUP) (TC 2.A.102) family.</text>
</comment>
<comment type="subcellular location">
    <subcellularLocation>
        <location evidence="1 8">Cell membrane</location>
        <topology evidence="1 8">Multi-pass membrane protein</topology>
    </subcellularLocation>
</comment>
<dbReference type="AlphaFoldDB" id="A0A4Y9EQN4"/>
<feature type="transmembrane region" description="Helical" evidence="8">
    <location>
        <begin position="7"/>
        <end position="33"/>
    </location>
</feature>
<keyword evidence="6 8" id="KW-1133">Transmembrane helix</keyword>
<feature type="transmembrane region" description="Helical" evidence="8">
    <location>
        <begin position="97"/>
        <end position="116"/>
    </location>
</feature>
<feature type="transmembrane region" description="Helical" evidence="8">
    <location>
        <begin position="71"/>
        <end position="91"/>
    </location>
</feature>
<keyword evidence="10" id="KW-1185">Reference proteome</keyword>
<evidence type="ECO:0000256" key="2">
    <source>
        <dbReference type="ARBA" id="ARBA00009142"/>
    </source>
</evidence>
<evidence type="ECO:0000256" key="5">
    <source>
        <dbReference type="ARBA" id="ARBA00022692"/>
    </source>
</evidence>
<proteinExistence type="inferred from homology"/>
<dbReference type="PANTHER" id="PTHR30269:SF37">
    <property type="entry name" value="MEMBRANE TRANSPORTER PROTEIN"/>
    <property type="match status" value="1"/>
</dbReference>
<keyword evidence="5 8" id="KW-0812">Transmembrane</keyword>
<comment type="caution">
    <text evidence="9">The sequence shown here is derived from an EMBL/GenBank/DDBJ whole genome shotgun (WGS) entry which is preliminary data.</text>
</comment>
<evidence type="ECO:0000313" key="10">
    <source>
        <dbReference type="Proteomes" id="UP000297737"/>
    </source>
</evidence>
<gene>
    <name evidence="9" type="ORF">EUV02_00620</name>
</gene>
<dbReference type="Proteomes" id="UP000297737">
    <property type="component" value="Unassembled WGS sequence"/>
</dbReference>
<dbReference type="OrthoDB" id="7028171at2"/>
<dbReference type="PANTHER" id="PTHR30269">
    <property type="entry name" value="TRANSMEMBRANE PROTEIN YFCA"/>
    <property type="match status" value="1"/>
</dbReference>
<dbReference type="InterPro" id="IPR052017">
    <property type="entry name" value="TSUP"/>
</dbReference>
<evidence type="ECO:0000256" key="3">
    <source>
        <dbReference type="ARBA" id="ARBA00022448"/>
    </source>
</evidence>
<dbReference type="InterPro" id="IPR002781">
    <property type="entry name" value="TM_pro_TauE-like"/>
</dbReference>
<keyword evidence="3" id="KW-0813">Transport</keyword>
<name>A0A4Y9EQN4_9SPHN</name>
<organism evidence="9 10">
    <name type="scientific">Glacieibacterium arshaanense</name>
    <dbReference type="NCBI Taxonomy" id="2511025"/>
    <lineage>
        <taxon>Bacteria</taxon>
        <taxon>Pseudomonadati</taxon>
        <taxon>Pseudomonadota</taxon>
        <taxon>Alphaproteobacteria</taxon>
        <taxon>Sphingomonadales</taxon>
        <taxon>Sphingosinicellaceae</taxon>
        <taxon>Glacieibacterium</taxon>
    </lineage>
</organism>
<dbReference type="Pfam" id="PF01925">
    <property type="entry name" value="TauE"/>
    <property type="match status" value="1"/>
</dbReference>
<dbReference type="EMBL" id="SIHO01000001">
    <property type="protein sequence ID" value="TFU05579.1"/>
    <property type="molecule type" value="Genomic_DNA"/>
</dbReference>
<protein>
    <recommendedName>
        <fullName evidence="8">Probable membrane transporter protein</fullName>
    </recommendedName>
</protein>
<evidence type="ECO:0000256" key="6">
    <source>
        <dbReference type="ARBA" id="ARBA00022989"/>
    </source>
</evidence>
<sequence>MSSEFTFYAVAVSAVIILGLAKGGFSGVGALAVPLFSLVTTPVRAAAIILPILIVQDVVGVWAFRHTFSRPVLALLLPTAAFGVLLGWGLAAYVPVAAVELIVGLISVLFGGSRLAKAWQHRATGVPHGPIPGKLYGAVCGIAAGFTSMVAHAGGPPFQLYAMRARLDRDHFIGTSAIFFAAINWVKVPAYFALGQFDRANLTVAAWLLPIAIGSTLAGVWLVRRVSGERFINIVYALMVLVGAKLIFDGLAGL</sequence>
<evidence type="ECO:0000313" key="9">
    <source>
        <dbReference type="EMBL" id="TFU05579.1"/>
    </source>
</evidence>
<keyword evidence="7 8" id="KW-0472">Membrane</keyword>
<feature type="transmembrane region" description="Helical" evidence="8">
    <location>
        <begin position="230"/>
        <end position="248"/>
    </location>
</feature>
<dbReference type="GO" id="GO:0005886">
    <property type="term" value="C:plasma membrane"/>
    <property type="evidence" value="ECO:0007669"/>
    <property type="project" value="UniProtKB-SubCell"/>
</dbReference>
<feature type="transmembrane region" description="Helical" evidence="8">
    <location>
        <begin position="45"/>
        <end position="64"/>
    </location>
</feature>